<comment type="caution">
    <text evidence="1">The sequence shown here is derived from an EMBL/GenBank/DDBJ whole genome shotgun (WGS) entry which is preliminary data.</text>
</comment>
<dbReference type="OrthoDB" id="4178270at2"/>
<accession>A0A561SZV4</accession>
<dbReference type="Proteomes" id="UP000321261">
    <property type="component" value="Unassembled WGS sequence"/>
</dbReference>
<proteinExistence type="predicted"/>
<evidence type="ECO:0000313" key="1">
    <source>
        <dbReference type="EMBL" id="TWF80398.1"/>
    </source>
</evidence>
<dbReference type="EMBL" id="VIWU01000001">
    <property type="protein sequence ID" value="TWF80398.1"/>
    <property type="molecule type" value="Genomic_DNA"/>
</dbReference>
<gene>
    <name evidence="1" type="ORF">FHX44_116341</name>
</gene>
<evidence type="ECO:0000313" key="2">
    <source>
        <dbReference type="Proteomes" id="UP000321261"/>
    </source>
</evidence>
<sequence>MREILPGALVVALTSIMIFGAAGPSAYAEEGGRKAIESSAMQVVSASSEGPDLKRGQPMGGRLALLPTAVRECGIITCSVYYSKQETVAMQKKVSGLSGSPALNFCKLLSETPVGPYCADVNSFSQMKGNLDAAVKRKGCIVARYRPLPPNIVTGNPISFGNVAGNHKNCK</sequence>
<dbReference type="RefSeq" id="WP_147259080.1">
    <property type="nucleotide sequence ID" value="NZ_VIWU01000001.1"/>
</dbReference>
<keyword evidence="2" id="KW-1185">Reference proteome</keyword>
<protein>
    <submittedName>
        <fullName evidence="1">Uncharacterized protein</fullName>
    </submittedName>
</protein>
<name>A0A561SZV4_9PSEU</name>
<organism evidence="1 2">
    <name type="scientific">Pseudonocardia hierapolitana</name>
    <dbReference type="NCBI Taxonomy" id="1128676"/>
    <lineage>
        <taxon>Bacteria</taxon>
        <taxon>Bacillati</taxon>
        <taxon>Actinomycetota</taxon>
        <taxon>Actinomycetes</taxon>
        <taxon>Pseudonocardiales</taxon>
        <taxon>Pseudonocardiaceae</taxon>
        <taxon>Pseudonocardia</taxon>
    </lineage>
</organism>
<dbReference type="AlphaFoldDB" id="A0A561SZV4"/>
<reference evidence="1 2" key="1">
    <citation type="submission" date="2019-06" db="EMBL/GenBank/DDBJ databases">
        <title>Sequencing the genomes of 1000 actinobacteria strains.</title>
        <authorList>
            <person name="Klenk H.-P."/>
        </authorList>
    </citation>
    <scope>NUCLEOTIDE SEQUENCE [LARGE SCALE GENOMIC DNA]</scope>
    <source>
        <strain evidence="1 2">DSM 45671</strain>
    </source>
</reference>